<keyword evidence="4" id="KW-1185">Reference proteome</keyword>
<dbReference type="Proteomes" id="UP001501079">
    <property type="component" value="Unassembled WGS sequence"/>
</dbReference>
<evidence type="ECO:0000256" key="1">
    <source>
        <dbReference type="SAM" id="MobiDB-lite"/>
    </source>
</evidence>
<accession>A0ABP7ZPD0</accession>
<name>A0ABP7ZPD0_9MICO</name>
<sequence length="248" mass="26055">MNITTVIRATLRRWYVTVPGLLATVFLVIAAHTLVQPTFTRSADLLLIPAEATMPKGSNPYLYIGGLSQAADVLVTAASSQSVLGPVLEGHEKTTLTVSRDTSSSGPVLLITVETPSADQSGEILDGGIKAVTATLAKLQSEEHLTQAQMITASQLSVDTTATPKTKSQFMATAAAGGIGFVGTLILATFIDGLILSRPRRGARDPKRSTPGPRRLESASLDDEIDAREAAAEEDAEEDAELVDRASA</sequence>
<protein>
    <recommendedName>
        <fullName evidence="5">Polysaccharide chain length determinant N-terminal domain-containing protein</fullName>
    </recommendedName>
</protein>
<keyword evidence="2" id="KW-0472">Membrane</keyword>
<dbReference type="RefSeq" id="WP_344751218.1">
    <property type="nucleotide sequence ID" value="NZ_BAABBW010000001.1"/>
</dbReference>
<evidence type="ECO:0000313" key="4">
    <source>
        <dbReference type="Proteomes" id="UP001501079"/>
    </source>
</evidence>
<gene>
    <name evidence="3" type="ORF">GCM10022287_00390</name>
</gene>
<comment type="caution">
    <text evidence="3">The sequence shown here is derived from an EMBL/GenBank/DDBJ whole genome shotgun (WGS) entry which is preliminary data.</text>
</comment>
<proteinExistence type="predicted"/>
<dbReference type="EMBL" id="BAABBW010000001">
    <property type="protein sequence ID" value="GAA4167214.1"/>
    <property type="molecule type" value="Genomic_DNA"/>
</dbReference>
<organism evidence="3 4">
    <name type="scientific">Gryllotalpicola koreensis</name>
    <dbReference type="NCBI Taxonomy" id="993086"/>
    <lineage>
        <taxon>Bacteria</taxon>
        <taxon>Bacillati</taxon>
        <taxon>Actinomycetota</taxon>
        <taxon>Actinomycetes</taxon>
        <taxon>Micrococcales</taxon>
        <taxon>Microbacteriaceae</taxon>
        <taxon>Gryllotalpicola</taxon>
    </lineage>
</organism>
<keyword evidence="2" id="KW-0812">Transmembrane</keyword>
<feature type="transmembrane region" description="Helical" evidence="2">
    <location>
        <begin position="170"/>
        <end position="191"/>
    </location>
</feature>
<keyword evidence="2" id="KW-1133">Transmembrane helix</keyword>
<evidence type="ECO:0000256" key="2">
    <source>
        <dbReference type="SAM" id="Phobius"/>
    </source>
</evidence>
<feature type="region of interest" description="Disordered" evidence="1">
    <location>
        <begin position="200"/>
        <end position="248"/>
    </location>
</feature>
<evidence type="ECO:0000313" key="3">
    <source>
        <dbReference type="EMBL" id="GAA4167214.1"/>
    </source>
</evidence>
<evidence type="ECO:0008006" key="5">
    <source>
        <dbReference type="Google" id="ProtNLM"/>
    </source>
</evidence>
<reference evidence="4" key="1">
    <citation type="journal article" date="2019" name="Int. J. Syst. Evol. Microbiol.">
        <title>The Global Catalogue of Microorganisms (GCM) 10K type strain sequencing project: providing services to taxonomists for standard genome sequencing and annotation.</title>
        <authorList>
            <consortium name="The Broad Institute Genomics Platform"/>
            <consortium name="The Broad Institute Genome Sequencing Center for Infectious Disease"/>
            <person name="Wu L."/>
            <person name="Ma J."/>
        </authorList>
    </citation>
    <scope>NUCLEOTIDE SEQUENCE [LARGE SCALE GENOMIC DNA]</scope>
    <source>
        <strain evidence="4">JCM 17591</strain>
    </source>
</reference>
<feature type="compositionally biased region" description="Acidic residues" evidence="1">
    <location>
        <begin position="220"/>
        <end position="241"/>
    </location>
</feature>
<feature type="transmembrane region" description="Helical" evidence="2">
    <location>
        <begin position="14"/>
        <end position="35"/>
    </location>
</feature>